<dbReference type="Pfam" id="PF00165">
    <property type="entry name" value="HTH_AraC"/>
    <property type="match status" value="1"/>
</dbReference>
<keyword evidence="2" id="KW-0808">Transferase</keyword>
<comment type="caution">
    <text evidence="9">The sequence shown here is derived from an EMBL/GenBank/DDBJ whole genome shotgun (WGS) entry which is preliminary data.</text>
</comment>
<evidence type="ECO:0000256" key="7">
    <source>
        <dbReference type="SAM" id="MobiDB-lite"/>
    </source>
</evidence>
<sequence>MSDLDPTLFEHLYASIARKESTYDGVYYTGVKTTRIVCRPSCRARTPYRENITFYRSLDAALSDGFRPCKRCRPEANGALRPDAALAVQADAWIEAHYGERLTLRELARRLAVSPFHLQRTYKRVTGRSPMEKLHDVRFAAAKRLLTAGSAAYRADGSGDGEMAGTELREEPAGAVAGVPMSVAADRTTALMAADGTATPSGVTASPTAVTAPTVTPGSDAAAGTVLPETIAGASSADVTSGTGASGPGAAAAAGMPATPTVAGQLRIAEIARTVGFQSASHFAMWFKEHAGMSPQDYRELGESRLSEAQAAGSESANRRAESSRSISSGEAISDGETHNGYVTLSDSEIHNGDKTLSGDERMKTGLRVNGDGSQLGGPPGASGND</sequence>
<dbReference type="InterPro" id="IPR035451">
    <property type="entry name" value="Ada-like_dom_sf"/>
</dbReference>
<dbReference type="InterPro" id="IPR004026">
    <property type="entry name" value="Ada_DNA_repair_Zn-bd"/>
</dbReference>
<evidence type="ECO:0000256" key="1">
    <source>
        <dbReference type="ARBA" id="ARBA00001947"/>
    </source>
</evidence>
<protein>
    <submittedName>
        <fullName evidence="9">Ada metal-binding domain-containing protein</fullName>
    </submittedName>
</protein>
<dbReference type="Gene3D" id="1.10.10.60">
    <property type="entry name" value="Homeodomain-like"/>
    <property type="match status" value="2"/>
</dbReference>
<comment type="cofactor">
    <cofactor evidence="1">
        <name>Zn(2+)</name>
        <dbReference type="ChEBI" id="CHEBI:29105"/>
    </cofactor>
</comment>
<feature type="region of interest" description="Disordered" evidence="7">
    <location>
        <begin position="298"/>
        <end position="386"/>
    </location>
</feature>
<dbReference type="Gene3D" id="3.40.10.10">
    <property type="entry name" value="DNA Methylphosphotriester Repair Domain"/>
    <property type="match status" value="1"/>
</dbReference>
<feature type="region of interest" description="Disordered" evidence="7">
    <location>
        <begin position="236"/>
        <end position="256"/>
    </location>
</feature>
<feature type="domain" description="HTH araC/xylS-type" evidence="8">
    <location>
        <begin position="88"/>
        <end position="146"/>
    </location>
</feature>
<proteinExistence type="predicted"/>
<evidence type="ECO:0000256" key="6">
    <source>
        <dbReference type="ARBA" id="ARBA00023163"/>
    </source>
</evidence>
<dbReference type="PRINTS" id="PR00032">
    <property type="entry name" value="HTHARAC"/>
</dbReference>
<keyword evidence="2" id="KW-0489">Methyltransferase</keyword>
<keyword evidence="5" id="KW-0010">Activator</keyword>
<dbReference type="Proteomes" id="UP001589776">
    <property type="component" value="Unassembled WGS sequence"/>
</dbReference>
<feature type="compositionally biased region" description="Basic and acidic residues" evidence="7">
    <location>
        <begin position="348"/>
        <end position="364"/>
    </location>
</feature>
<evidence type="ECO:0000313" key="9">
    <source>
        <dbReference type="EMBL" id="MFC0215480.1"/>
    </source>
</evidence>
<feature type="domain" description="HTH araC/xylS-type" evidence="8">
    <location>
        <begin position="268"/>
        <end position="301"/>
    </location>
</feature>
<dbReference type="Pfam" id="PF02805">
    <property type="entry name" value="Ada_Zn_binding"/>
    <property type="match status" value="1"/>
</dbReference>
<evidence type="ECO:0000256" key="4">
    <source>
        <dbReference type="ARBA" id="ARBA00023125"/>
    </source>
</evidence>
<evidence type="ECO:0000313" key="10">
    <source>
        <dbReference type="Proteomes" id="UP001589776"/>
    </source>
</evidence>
<feature type="compositionally biased region" description="Low complexity" evidence="7">
    <location>
        <begin position="324"/>
        <end position="333"/>
    </location>
</feature>
<dbReference type="RefSeq" id="WP_377472928.1">
    <property type="nucleotide sequence ID" value="NZ_JBHLWN010000098.1"/>
</dbReference>
<dbReference type="SUPFAM" id="SSF46689">
    <property type="entry name" value="Homeodomain-like"/>
    <property type="match status" value="2"/>
</dbReference>
<dbReference type="InterPro" id="IPR009057">
    <property type="entry name" value="Homeodomain-like_sf"/>
</dbReference>
<keyword evidence="3" id="KW-0805">Transcription regulation</keyword>
<feature type="compositionally biased region" description="Gly residues" evidence="7">
    <location>
        <begin position="374"/>
        <end position="386"/>
    </location>
</feature>
<dbReference type="PANTHER" id="PTHR43280:SF2">
    <property type="entry name" value="HTH-TYPE TRANSCRIPTIONAL REGULATOR EXSA"/>
    <property type="match status" value="1"/>
</dbReference>
<dbReference type="InterPro" id="IPR018060">
    <property type="entry name" value="HTH_AraC"/>
</dbReference>
<dbReference type="Pfam" id="PF12833">
    <property type="entry name" value="HTH_18"/>
    <property type="match status" value="1"/>
</dbReference>
<dbReference type="SUPFAM" id="SSF57884">
    <property type="entry name" value="Ada DNA repair protein, N-terminal domain (N-Ada 10)"/>
    <property type="match status" value="1"/>
</dbReference>
<dbReference type="EMBL" id="JBHLWN010000098">
    <property type="protein sequence ID" value="MFC0215480.1"/>
    <property type="molecule type" value="Genomic_DNA"/>
</dbReference>
<dbReference type="PROSITE" id="PS01124">
    <property type="entry name" value="HTH_ARAC_FAMILY_2"/>
    <property type="match status" value="2"/>
</dbReference>
<dbReference type="PANTHER" id="PTHR43280">
    <property type="entry name" value="ARAC-FAMILY TRANSCRIPTIONAL REGULATOR"/>
    <property type="match status" value="1"/>
</dbReference>
<evidence type="ECO:0000256" key="2">
    <source>
        <dbReference type="ARBA" id="ARBA00022603"/>
    </source>
</evidence>
<keyword evidence="4" id="KW-0238">DNA-binding</keyword>
<evidence type="ECO:0000259" key="8">
    <source>
        <dbReference type="PROSITE" id="PS01124"/>
    </source>
</evidence>
<name>A0ABV6DS49_9BACL</name>
<evidence type="ECO:0000256" key="5">
    <source>
        <dbReference type="ARBA" id="ARBA00023159"/>
    </source>
</evidence>
<dbReference type="SMART" id="SM00342">
    <property type="entry name" value="HTH_ARAC"/>
    <property type="match status" value="1"/>
</dbReference>
<reference evidence="9 10" key="1">
    <citation type="submission" date="2024-09" db="EMBL/GenBank/DDBJ databases">
        <authorList>
            <person name="Sun Q."/>
            <person name="Mori K."/>
        </authorList>
    </citation>
    <scope>NUCLEOTIDE SEQUENCE [LARGE SCALE GENOMIC DNA]</scope>
    <source>
        <strain evidence="9 10">CCM 7759</strain>
    </source>
</reference>
<feature type="compositionally biased region" description="Low complexity" evidence="7">
    <location>
        <begin position="239"/>
        <end position="256"/>
    </location>
</feature>
<accession>A0ABV6DS49</accession>
<evidence type="ECO:0000256" key="3">
    <source>
        <dbReference type="ARBA" id="ARBA00023015"/>
    </source>
</evidence>
<dbReference type="InterPro" id="IPR020449">
    <property type="entry name" value="Tscrpt_reg_AraC-type_HTH"/>
</dbReference>
<keyword evidence="6" id="KW-0804">Transcription</keyword>
<keyword evidence="10" id="KW-1185">Reference proteome</keyword>
<gene>
    <name evidence="9" type="ORF">ACFFK0_24100</name>
</gene>
<organism evidence="9 10">
    <name type="scientific">Paenibacillus chartarius</name>
    <dbReference type="NCBI Taxonomy" id="747481"/>
    <lineage>
        <taxon>Bacteria</taxon>
        <taxon>Bacillati</taxon>
        <taxon>Bacillota</taxon>
        <taxon>Bacilli</taxon>
        <taxon>Bacillales</taxon>
        <taxon>Paenibacillaceae</taxon>
        <taxon>Paenibacillus</taxon>
    </lineage>
</organism>